<sequence>MAEPRKVTLISQQGDEFEVDVAVACMSTLVKTMVEEDEDCHESIPLPNVETNILRKVIEYCEHHYNNPPDEIPKPLKSSNLAEVVSEWDYQFINDNSDQKVLFALILAANYLNIKPLLDLSVAKVATMVKGQTAEEIRRRFSIVNDFTPEEEAQVREENKWCEDA</sequence>
<reference evidence="6 7" key="1">
    <citation type="journal article" date="2017" name="Int. J. Parasitol.">
        <title>The genome of the protozoan parasite Cystoisospora suis and a reverse vaccinology approach to identify vaccine candidates.</title>
        <authorList>
            <person name="Palmieri N."/>
            <person name="Shrestha A."/>
            <person name="Ruttkowski B."/>
            <person name="Beck T."/>
            <person name="Vogl C."/>
            <person name="Tomley F."/>
            <person name="Blake D.P."/>
            <person name="Joachim A."/>
        </authorList>
    </citation>
    <scope>NUCLEOTIDE SEQUENCE [LARGE SCALE GENOMIC DNA]</scope>
    <source>
        <strain evidence="6 7">Wien I</strain>
    </source>
</reference>
<organism evidence="6 7">
    <name type="scientific">Cystoisospora suis</name>
    <dbReference type="NCBI Taxonomy" id="483139"/>
    <lineage>
        <taxon>Eukaryota</taxon>
        <taxon>Sar</taxon>
        <taxon>Alveolata</taxon>
        <taxon>Apicomplexa</taxon>
        <taxon>Conoidasida</taxon>
        <taxon>Coccidia</taxon>
        <taxon>Eucoccidiorida</taxon>
        <taxon>Eimeriorina</taxon>
        <taxon>Sarcocystidae</taxon>
        <taxon>Cystoisospora</taxon>
    </lineage>
</organism>
<dbReference type="SUPFAM" id="SSF54695">
    <property type="entry name" value="POZ domain"/>
    <property type="match status" value="1"/>
</dbReference>
<accession>A0A2C6LHF1</accession>
<dbReference type="Pfam" id="PF03931">
    <property type="entry name" value="Skp1_POZ"/>
    <property type="match status" value="1"/>
</dbReference>
<evidence type="ECO:0000313" key="6">
    <source>
        <dbReference type="EMBL" id="PHJ26138.1"/>
    </source>
</evidence>
<evidence type="ECO:0000259" key="5">
    <source>
        <dbReference type="Pfam" id="PF03931"/>
    </source>
</evidence>
<keyword evidence="2 3" id="KW-0833">Ubl conjugation pathway</keyword>
<dbReference type="PANTHER" id="PTHR11165">
    <property type="entry name" value="SKP1"/>
    <property type="match status" value="1"/>
</dbReference>
<dbReference type="Gene3D" id="3.30.710.10">
    <property type="entry name" value="Potassium Channel Kv1.1, Chain A"/>
    <property type="match status" value="1"/>
</dbReference>
<feature type="domain" description="SKP1 component dimerisation" evidence="4">
    <location>
        <begin position="115"/>
        <end position="162"/>
    </location>
</feature>
<dbReference type="UniPathway" id="UPA00143"/>
<dbReference type="PIRSF" id="PIRSF028729">
    <property type="entry name" value="E3_ubiquit_lig_SCF_Skp"/>
    <property type="match status" value="1"/>
</dbReference>
<gene>
    <name evidence="6" type="ORF">CSUI_000005</name>
</gene>
<dbReference type="InterPro" id="IPR016072">
    <property type="entry name" value="Skp1_comp_dimer"/>
</dbReference>
<dbReference type="SUPFAM" id="SSF81382">
    <property type="entry name" value="Skp1 dimerisation domain-like"/>
    <property type="match status" value="1"/>
</dbReference>
<dbReference type="InterPro" id="IPR001232">
    <property type="entry name" value="SKP1-like"/>
</dbReference>
<dbReference type="InterPro" id="IPR016897">
    <property type="entry name" value="SKP1"/>
</dbReference>
<evidence type="ECO:0000313" key="7">
    <source>
        <dbReference type="Proteomes" id="UP000221165"/>
    </source>
</evidence>
<dbReference type="CDD" id="cd18322">
    <property type="entry name" value="BTB_POZ_SKP1"/>
    <property type="match status" value="1"/>
</dbReference>
<dbReference type="EMBL" id="MIGC01000005">
    <property type="protein sequence ID" value="PHJ26138.1"/>
    <property type="molecule type" value="Genomic_DNA"/>
</dbReference>
<dbReference type="FunFam" id="3.30.710.10:FF:000026">
    <property type="entry name" value="E3 ubiquitin ligase complex SCF subunit"/>
    <property type="match status" value="1"/>
</dbReference>
<dbReference type="InterPro" id="IPR016073">
    <property type="entry name" value="Skp1_comp_POZ"/>
</dbReference>
<comment type="caution">
    <text evidence="6">The sequence shown here is derived from an EMBL/GenBank/DDBJ whole genome shotgun (WGS) entry which is preliminary data.</text>
</comment>
<dbReference type="GeneID" id="94423451"/>
<dbReference type="AlphaFoldDB" id="A0A2C6LHF1"/>
<dbReference type="OrthoDB" id="2342932at2759"/>
<proteinExistence type="inferred from homology"/>
<dbReference type="Proteomes" id="UP000221165">
    <property type="component" value="Unassembled WGS sequence"/>
</dbReference>
<comment type="pathway">
    <text evidence="3">Protein modification; protein ubiquitination.</text>
</comment>
<evidence type="ECO:0000256" key="3">
    <source>
        <dbReference type="PIRNR" id="PIRNR028729"/>
    </source>
</evidence>
<evidence type="ECO:0000259" key="4">
    <source>
        <dbReference type="Pfam" id="PF01466"/>
    </source>
</evidence>
<evidence type="ECO:0000256" key="2">
    <source>
        <dbReference type="ARBA" id="ARBA00022786"/>
    </source>
</evidence>
<dbReference type="InterPro" id="IPR036296">
    <property type="entry name" value="SKP1-like_dim_sf"/>
</dbReference>
<evidence type="ECO:0000256" key="1">
    <source>
        <dbReference type="ARBA" id="ARBA00009993"/>
    </source>
</evidence>
<dbReference type="Pfam" id="PF01466">
    <property type="entry name" value="Skp1"/>
    <property type="match status" value="1"/>
</dbReference>
<feature type="domain" description="SKP1 component POZ" evidence="5">
    <location>
        <begin position="6"/>
        <end position="65"/>
    </location>
</feature>
<dbReference type="VEuPathDB" id="ToxoDB:CSUI_000005"/>
<keyword evidence="7" id="KW-1185">Reference proteome</keyword>
<dbReference type="SMART" id="SM00512">
    <property type="entry name" value="Skp1"/>
    <property type="match status" value="1"/>
</dbReference>
<dbReference type="GO" id="GO:0006511">
    <property type="term" value="P:ubiquitin-dependent protein catabolic process"/>
    <property type="evidence" value="ECO:0007669"/>
    <property type="project" value="InterPro"/>
</dbReference>
<dbReference type="GO" id="GO:0016567">
    <property type="term" value="P:protein ubiquitination"/>
    <property type="evidence" value="ECO:0007669"/>
    <property type="project" value="UniProtKB-UniPathway"/>
</dbReference>
<dbReference type="RefSeq" id="XP_067927783.1">
    <property type="nucleotide sequence ID" value="XM_068060240.1"/>
</dbReference>
<dbReference type="InterPro" id="IPR011333">
    <property type="entry name" value="SKP1/BTB/POZ_sf"/>
</dbReference>
<name>A0A2C6LHF1_9APIC</name>
<comment type="similarity">
    <text evidence="1 3">Belongs to the SKP1 family.</text>
</comment>
<protein>
    <submittedName>
        <fullName evidence="6">Suppressor of kinetochore protein 1</fullName>
    </submittedName>
</protein>